<comment type="similarity">
    <text evidence="1">Belongs to the PPR family. P subfamily.</text>
</comment>
<evidence type="ECO:0000256" key="2">
    <source>
        <dbReference type="ARBA" id="ARBA00022737"/>
    </source>
</evidence>
<evidence type="ECO:0000256" key="4">
    <source>
        <dbReference type="SAM" id="Phobius"/>
    </source>
</evidence>
<feature type="transmembrane region" description="Helical" evidence="4">
    <location>
        <begin position="32"/>
        <end position="55"/>
    </location>
</feature>
<evidence type="ECO:0000313" key="5">
    <source>
        <dbReference type="EMBL" id="KAJ9172298.1"/>
    </source>
</evidence>
<reference evidence="5" key="1">
    <citation type="journal article" date="2023" name="Plant Biotechnol. J.">
        <title>Chromosome-level wild Hevea brasiliensis genome provides new tools for genomic-assisted breeding and valuable loci to elevate rubber yield.</title>
        <authorList>
            <person name="Cheng H."/>
            <person name="Song X."/>
            <person name="Hu Y."/>
            <person name="Wu T."/>
            <person name="Yang Q."/>
            <person name="An Z."/>
            <person name="Feng S."/>
            <person name="Deng Z."/>
            <person name="Wu W."/>
            <person name="Zeng X."/>
            <person name="Tu M."/>
            <person name="Wang X."/>
            <person name="Huang H."/>
        </authorList>
    </citation>
    <scope>NUCLEOTIDE SEQUENCE</scope>
    <source>
        <strain evidence="5">MT/VB/25A 57/8</strain>
    </source>
</reference>
<dbReference type="PROSITE" id="PS51375">
    <property type="entry name" value="PPR"/>
    <property type="match status" value="5"/>
</dbReference>
<dbReference type="PANTHER" id="PTHR47447:SF17">
    <property type="entry name" value="OS12G0638900 PROTEIN"/>
    <property type="match status" value="1"/>
</dbReference>
<keyword evidence="4" id="KW-0812">Transmembrane</keyword>
<name>A0ABQ9M0B8_HEVBR</name>
<feature type="repeat" description="PPR" evidence="3">
    <location>
        <begin position="238"/>
        <end position="272"/>
    </location>
</feature>
<feature type="repeat" description="PPR" evidence="3">
    <location>
        <begin position="308"/>
        <end position="342"/>
    </location>
</feature>
<keyword evidence="2" id="KW-0677">Repeat</keyword>
<evidence type="ECO:0000256" key="1">
    <source>
        <dbReference type="ARBA" id="ARBA00007626"/>
    </source>
</evidence>
<gene>
    <name evidence="5" type="ORF">P3X46_015549</name>
</gene>
<feature type="repeat" description="PPR" evidence="3">
    <location>
        <begin position="378"/>
        <end position="408"/>
    </location>
</feature>
<keyword evidence="4" id="KW-1133">Transmembrane helix</keyword>
<evidence type="ECO:0000313" key="6">
    <source>
        <dbReference type="Proteomes" id="UP001174677"/>
    </source>
</evidence>
<feature type="repeat" description="PPR" evidence="3">
    <location>
        <begin position="343"/>
        <end position="377"/>
    </location>
</feature>
<organism evidence="5 6">
    <name type="scientific">Hevea brasiliensis</name>
    <name type="common">Para rubber tree</name>
    <name type="synonym">Siphonia brasiliensis</name>
    <dbReference type="NCBI Taxonomy" id="3981"/>
    <lineage>
        <taxon>Eukaryota</taxon>
        <taxon>Viridiplantae</taxon>
        <taxon>Streptophyta</taxon>
        <taxon>Embryophyta</taxon>
        <taxon>Tracheophyta</taxon>
        <taxon>Spermatophyta</taxon>
        <taxon>Magnoliopsida</taxon>
        <taxon>eudicotyledons</taxon>
        <taxon>Gunneridae</taxon>
        <taxon>Pentapetalae</taxon>
        <taxon>rosids</taxon>
        <taxon>fabids</taxon>
        <taxon>Malpighiales</taxon>
        <taxon>Euphorbiaceae</taxon>
        <taxon>Crotonoideae</taxon>
        <taxon>Micrandreae</taxon>
        <taxon>Hevea</taxon>
    </lineage>
</organism>
<evidence type="ECO:0000256" key="3">
    <source>
        <dbReference type="PROSITE-ProRule" id="PRU00708"/>
    </source>
</evidence>
<dbReference type="NCBIfam" id="TIGR00756">
    <property type="entry name" value="PPR"/>
    <property type="match status" value="5"/>
</dbReference>
<keyword evidence="6" id="KW-1185">Reference proteome</keyword>
<dbReference type="Gene3D" id="1.25.40.10">
    <property type="entry name" value="Tetratricopeptide repeat domain"/>
    <property type="match status" value="2"/>
</dbReference>
<dbReference type="Proteomes" id="UP001174677">
    <property type="component" value="Chromosome 9"/>
</dbReference>
<keyword evidence="4" id="KW-0472">Membrane</keyword>
<dbReference type="EMBL" id="JARPOI010000009">
    <property type="protein sequence ID" value="KAJ9172298.1"/>
    <property type="molecule type" value="Genomic_DNA"/>
</dbReference>
<feature type="repeat" description="PPR" evidence="3">
    <location>
        <begin position="273"/>
        <end position="307"/>
    </location>
</feature>
<accession>A0ABQ9M0B8</accession>
<protein>
    <recommendedName>
        <fullName evidence="7">Pentacotripeptide-repeat region of PRORP domain-containing protein</fullName>
    </recommendedName>
</protein>
<sequence length="424" mass="48560">MRILVGTLGRHFFFSRLLLFCPQRIRFLPRKVFFFILYFLGIFFVWHFWKLGFFFYKLFLIKKKKKLMIIPLIQNCMISIPVGFPWTSPLAVGITEIFVNYKLIGTQTSLDDEAAEGNLNQILAAIEDAPRSTEEICTAYLDKLCKAGDISIAARLLQFLRNKNILLGPNAYNLVLAAAGKKPEIEILSQVFKDLVMSRDSLPLTSYLTLAKGFMDTNDHVLLLRLVRDVSELTFPRSTMVMNRIIFAFAECRQFDKALLIYDQIKDLRCKPDLITYNTVLDILGRAGQVDEMLLQFGSMKEAGISPDFISYNTLLNQLQKAGRLDLCLVYMKEMGESGIEPDLLTYTALIQSFGRSGNIEESLKLFREMKTKQIRPSIYIYRSLINSLKKMGKVDLAMALLEEMKASLPNLAGPRDFKRKGRR</sequence>
<dbReference type="InterPro" id="IPR002885">
    <property type="entry name" value="PPR_rpt"/>
</dbReference>
<dbReference type="PANTHER" id="PTHR47447">
    <property type="entry name" value="OS03G0856100 PROTEIN"/>
    <property type="match status" value="1"/>
</dbReference>
<dbReference type="Pfam" id="PF13041">
    <property type="entry name" value="PPR_2"/>
    <property type="match status" value="2"/>
</dbReference>
<dbReference type="InterPro" id="IPR011990">
    <property type="entry name" value="TPR-like_helical_dom_sf"/>
</dbReference>
<evidence type="ECO:0008006" key="7">
    <source>
        <dbReference type="Google" id="ProtNLM"/>
    </source>
</evidence>
<comment type="caution">
    <text evidence="5">The sequence shown here is derived from an EMBL/GenBank/DDBJ whole genome shotgun (WGS) entry which is preliminary data.</text>
</comment>
<proteinExistence type="inferred from homology"/>